<dbReference type="InterPro" id="IPR007630">
    <property type="entry name" value="RNA_pol_sigma70_r4"/>
</dbReference>
<keyword evidence="3" id="KW-1185">Reference proteome</keyword>
<dbReference type="Pfam" id="PF04545">
    <property type="entry name" value="Sigma70_r4"/>
    <property type="match status" value="1"/>
</dbReference>
<dbReference type="CDD" id="cd06171">
    <property type="entry name" value="Sigma70_r4"/>
    <property type="match status" value="1"/>
</dbReference>
<feature type="domain" description="RNA polymerase sigma-70 region 4" evidence="1">
    <location>
        <begin position="129"/>
        <end position="173"/>
    </location>
</feature>
<dbReference type="InterPro" id="IPR000943">
    <property type="entry name" value="RNA_pol_sigma70"/>
</dbReference>
<dbReference type="RefSeq" id="WP_066644343.1">
    <property type="nucleotide sequence ID" value="NZ_VWXL01000083.1"/>
</dbReference>
<sequence>MTADLITQSHSGDADATIALINKFNPLIKKYAYQLHEDDAYDDLLVDFVQLIHDIDLEKIHNQCDGCLVSYIGRAMKCAFIKKSKQKKSLQDIVLASELEDDQIYHIESLLSQRDSYFEQELPGIESILTKPEASVIRMIYINGHSACEAAQRLGTSRQAVNQMKNRALKKLKMQLMDKP</sequence>
<comment type="caution">
    <text evidence="2">The sequence shown here is derived from an EMBL/GenBank/DDBJ whole genome shotgun (WGS) entry which is preliminary data.</text>
</comment>
<gene>
    <name evidence="2" type="primary">uviA</name>
    <name evidence="2" type="ORF">CAFE_28300</name>
</gene>
<protein>
    <submittedName>
        <fullName evidence="2">Bacteriocin UviA</fullName>
    </submittedName>
</protein>
<dbReference type="PRINTS" id="PR00046">
    <property type="entry name" value="SIGMA70FCT"/>
</dbReference>
<dbReference type="SUPFAM" id="SSF88659">
    <property type="entry name" value="Sigma3 and sigma4 domains of RNA polymerase sigma factors"/>
    <property type="match status" value="1"/>
</dbReference>
<dbReference type="InterPro" id="IPR013324">
    <property type="entry name" value="RNA_pol_sigma_r3/r4-like"/>
</dbReference>
<organism evidence="2 3">
    <name type="scientific">Caproicibacter fermentans</name>
    <dbReference type="NCBI Taxonomy" id="2576756"/>
    <lineage>
        <taxon>Bacteria</taxon>
        <taxon>Bacillati</taxon>
        <taxon>Bacillota</taxon>
        <taxon>Clostridia</taxon>
        <taxon>Eubacteriales</taxon>
        <taxon>Acutalibacteraceae</taxon>
        <taxon>Caproicibacter</taxon>
    </lineage>
</organism>
<evidence type="ECO:0000313" key="3">
    <source>
        <dbReference type="Proteomes" id="UP000469440"/>
    </source>
</evidence>
<dbReference type="Gene3D" id="1.10.10.10">
    <property type="entry name" value="Winged helix-like DNA-binding domain superfamily/Winged helix DNA-binding domain"/>
    <property type="match status" value="1"/>
</dbReference>
<dbReference type="GO" id="GO:0006352">
    <property type="term" value="P:DNA-templated transcription initiation"/>
    <property type="evidence" value="ECO:0007669"/>
    <property type="project" value="InterPro"/>
</dbReference>
<dbReference type="Proteomes" id="UP000469440">
    <property type="component" value="Unassembled WGS sequence"/>
</dbReference>
<dbReference type="EMBL" id="VWXL01000083">
    <property type="protein sequence ID" value="MVB12099.1"/>
    <property type="molecule type" value="Genomic_DNA"/>
</dbReference>
<name>A0A6N8I2A1_9FIRM</name>
<evidence type="ECO:0000259" key="1">
    <source>
        <dbReference type="Pfam" id="PF04545"/>
    </source>
</evidence>
<proteinExistence type="predicted"/>
<dbReference type="AlphaFoldDB" id="A0A6N8I2A1"/>
<reference evidence="2 3" key="1">
    <citation type="submission" date="2019-09" db="EMBL/GenBank/DDBJ databases">
        <title>Genome sequence of Clostridium sp. EA1.</title>
        <authorList>
            <person name="Poehlein A."/>
            <person name="Bengelsdorf F.R."/>
            <person name="Daniel R."/>
        </authorList>
    </citation>
    <scope>NUCLEOTIDE SEQUENCE [LARGE SCALE GENOMIC DNA]</scope>
    <source>
        <strain evidence="2 3">EA1</strain>
    </source>
</reference>
<dbReference type="InterPro" id="IPR036388">
    <property type="entry name" value="WH-like_DNA-bd_sf"/>
</dbReference>
<dbReference type="OrthoDB" id="2449942at2"/>
<dbReference type="GO" id="GO:0003700">
    <property type="term" value="F:DNA-binding transcription factor activity"/>
    <property type="evidence" value="ECO:0007669"/>
    <property type="project" value="InterPro"/>
</dbReference>
<accession>A0A6N8I2A1</accession>
<evidence type="ECO:0000313" key="2">
    <source>
        <dbReference type="EMBL" id="MVB12099.1"/>
    </source>
</evidence>